<sequence length="181" mass="18588">MGDVNLTPGADSFLQTFAGTPSSAVRLCSVEVLVTKSFQATTSGVITVAAPAGRTIQQIISCAATIFPGTMQIVDVAGTLEVQFNATIYFTVLLDDNSVVLLQATRTVQGVLGPTNQIKVTAGGCTTPTLTCTGTGITPGGGSVFGQIQIGPFTCQTCQLKSVKVVLDPDVPNPVDNPIDP</sequence>
<proteinExistence type="predicted"/>
<gene>
    <name evidence="1" type="ORF">IMF26_04110</name>
</gene>
<accession>A0AAT9LEV8</accession>
<name>A0AAT9LEV8_9FIRM</name>
<dbReference type="EMBL" id="CP062796">
    <property type="protein sequence ID" value="QUL99248.1"/>
    <property type="molecule type" value="Genomic_DNA"/>
</dbReference>
<reference evidence="1" key="1">
    <citation type="submission" date="2020-10" db="EMBL/GenBank/DDBJ databases">
        <authorList>
            <person name="Kadnikov V."/>
            <person name="Beletsky A.V."/>
            <person name="Mardanov A.V."/>
            <person name="Karnachuk O.V."/>
            <person name="Ravin N.V."/>
        </authorList>
    </citation>
    <scope>NUCLEOTIDE SEQUENCE</scope>
    <source>
        <strain evidence="1">Bu02</strain>
    </source>
</reference>
<evidence type="ECO:0000313" key="1">
    <source>
        <dbReference type="EMBL" id="QUL99248.1"/>
    </source>
</evidence>
<dbReference type="AlphaFoldDB" id="A0AAT9LEV8"/>
<reference evidence="1" key="2">
    <citation type="journal article" date="2023" name="Biology">
        <title>Prokaryotic Life Associated with Coal-Fire Gas Vents Revealed by Metagenomics.</title>
        <authorList>
            <person name="Kadnikov V.V."/>
            <person name="Mardanov A.V."/>
            <person name="Beletsky A.V."/>
            <person name="Karnachuk O.V."/>
            <person name="Ravin N.V."/>
        </authorList>
    </citation>
    <scope>NUCLEOTIDE SEQUENCE</scope>
    <source>
        <strain evidence="1">Bu02</strain>
    </source>
</reference>
<protein>
    <submittedName>
        <fullName evidence="1">Uncharacterized protein</fullName>
    </submittedName>
</protein>
<dbReference type="KEGG" id="fcz:IMF26_04110"/>
<organism evidence="1">
    <name type="scientific">Candidatus Fermentithermobacillus carboniphilus</name>
    <dbReference type="NCBI Taxonomy" id="3085328"/>
    <lineage>
        <taxon>Bacteria</taxon>
        <taxon>Bacillati</taxon>
        <taxon>Bacillota</taxon>
        <taxon>Candidatus Fermentithermobacillia</taxon>
        <taxon>Candidatus Fermentithermobacillales</taxon>
        <taxon>Candidatus Fermentithermobacillaceae</taxon>
        <taxon>Candidatus Fermentithermobacillus</taxon>
    </lineage>
</organism>